<comment type="caution">
    <text evidence="3">The sequence shown here is derived from an EMBL/GenBank/DDBJ whole genome shotgun (WGS) entry which is preliminary data.</text>
</comment>
<feature type="transmembrane region" description="Helical" evidence="1">
    <location>
        <begin position="23"/>
        <end position="43"/>
    </location>
</feature>
<dbReference type="AlphaFoldDB" id="A0A432Z5V3"/>
<accession>A0A432Z5V3</accession>
<protein>
    <submittedName>
        <fullName evidence="3">Thioredoxin</fullName>
    </submittedName>
</protein>
<dbReference type="OrthoDB" id="8897581at2"/>
<evidence type="ECO:0000259" key="2">
    <source>
        <dbReference type="Pfam" id="PF20029"/>
    </source>
</evidence>
<keyword evidence="1" id="KW-0472">Membrane</keyword>
<keyword evidence="1" id="KW-1133">Transmembrane helix</keyword>
<dbReference type="Proteomes" id="UP000288058">
    <property type="component" value="Unassembled WGS sequence"/>
</dbReference>
<evidence type="ECO:0000313" key="4">
    <source>
        <dbReference type="Proteomes" id="UP000288058"/>
    </source>
</evidence>
<reference evidence="4" key="1">
    <citation type="journal article" date="2018" name="Front. Microbiol.">
        <title>Genome-Based Analysis Reveals the Taxonomy and Diversity of the Family Idiomarinaceae.</title>
        <authorList>
            <person name="Liu Y."/>
            <person name="Lai Q."/>
            <person name="Shao Z."/>
        </authorList>
    </citation>
    <scope>NUCLEOTIDE SEQUENCE [LARGE SCALE GENOMIC DNA]</scope>
    <source>
        <strain evidence="4">R22</strain>
    </source>
</reference>
<dbReference type="InterPro" id="IPR045494">
    <property type="entry name" value="DUF6436"/>
</dbReference>
<feature type="domain" description="DUF6436" evidence="2">
    <location>
        <begin position="77"/>
        <end position="192"/>
    </location>
</feature>
<sequence length="193" mass="21573">MSLINKRGVSSLAKKLSKARRQWLIVAVIAWFGLVLFSISYFLEQRLVWFDEQGQLLELSNNDRLEVELVSELSHLGYSVAGHVFHITSRDCPCNWRSSGHIAAVKRQVTESDGKNLVIDIDQVSSLKRFVPATPAIIMFNESSELIYLGPYADGAFCTTESSFVEELIPSVSINSKAPQWVNTVAKGCYCKV</sequence>
<dbReference type="EMBL" id="PIQC01000001">
    <property type="protein sequence ID" value="RUO73235.1"/>
    <property type="molecule type" value="Genomic_DNA"/>
</dbReference>
<gene>
    <name evidence="3" type="ORF">CWI78_01970</name>
</gene>
<evidence type="ECO:0000313" key="3">
    <source>
        <dbReference type="EMBL" id="RUO73235.1"/>
    </source>
</evidence>
<name>A0A432Z5V3_9GAMM</name>
<keyword evidence="1" id="KW-0812">Transmembrane</keyword>
<keyword evidence="4" id="KW-1185">Reference proteome</keyword>
<organism evidence="3 4">
    <name type="scientific">Idiomarina ramblicola</name>
    <dbReference type="NCBI Taxonomy" id="263724"/>
    <lineage>
        <taxon>Bacteria</taxon>
        <taxon>Pseudomonadati</taxon>
        <taxon>Pseudomonadota</taxon>
        <taxon>Gammaproteobacteria</taxon>
        <taxon>Alteromonadales</taxon>
        <taxon>Idiomarinaceae</taxon>
        <taxon>Idiomarina</taxon>
    </lineage>
</organism>
<proteinExistence type="predicted"/>
<dbReference type="Pfam" id="PF20029">
    <property type="entry name" value="DUF6436"/>
    <property type="match status" value="1"/>
</dbReference>
<evidence type="ECO:0000256" key="1">
    <source>
        <dbReference type="SAM" id="Phobius"/>
    </source>
</evidence>